<accession>A0A2T3KTQ5</accession>
<evidence type="ECO:0000259" key="14">
    <source>
        <dbReference type="PROSITE" id="PS51410"/>
    </source>
</evidence>
<dbReference type="CDD" id="cd03348">
    <property type="entry name" value="pro_PheOH"/>
    <property type="match status" value="1"/>
</dbReference>
<evidence type="ECO:0000256" key="4">
    <source>
        <dbReference type="ARBA" id="ARBA00009712"/>
    </source>
</evidence>
<dbReference type="InterPro" id="IPR019774">
    <property type="entry name" value="Aromatic-AA_hydroxylase_C"/>
</dbReference>
<dbReference type="EC" id="1.14.16.1" evidence="5"/>
<dbReference type="PROSITE" id="PS51410">
    <property type="entry name" value="BH4_AAA_HYDROXYL_2"/>
    <property type="match status" value="1"/>
</dbReference>
<evidence type="ECO:0000256" key="2">
    <source>
        <dbReference type="ARBA" id="ARBA00001954"/>
    </source>
</evidence>
<dbReference type="SMR" id="A0A2T3KTQ5"/>
<dbReference type="SUPFAM" id="SSF56534">
    <property type="entry name" value="Aromatic aminoacid monoxygenases, catalytic and oligomerization domains"/>
    <property type="match status" value="1"/>
</dbReference>
<dbReference type="InterPro" id="IPR001273">
    <property type="entry name" value="ArAA_hydroxylase"/>
</dbReference>
<evidence type="ECO:0000256" key="9">
    <source>
        <dbReference type="ARBA" id="ARBA00023004"/>
    </source>
</evidence>
<feature type="binding site" evidence="13">
    <location>
        <position position="130"/>
    </location>
    <ligand>
        <name>Fe cation</name>
        <dbReference type="ChEBI" id="CHEBI:24875"/>
    </ligand>
</feature>
<dbReference type="PANTHER" id="PTHR11473">
    <property type="entry name" value="AROMATIC AMINO ACID HYDROXYLASE"/>
    <property type="match status" value="1"/>
</dbReference>
<evidence type="ECO:0000256" key="13">
    <source>
        <dbReference type="PIRSR" id="PIRSR601273-2"/>
    </source>
</evidence>
<evidence type="ECO:0000256" key="3">
    <source>
        <dbReference type="ARBA" id="ARBA00005088"/>
    </source>
</evidence>
<dbReference type="InterPro" id="IPR005960">
    <property type="entry name" value="Phe-4-hydroxylase_mono"/>
</dbReference>
<dbReference type="PANTHER" id="PTHR11473:SF24">
    <property type="entry name" value="PHENYLALANINE-4-HYDROXYLASE"/>
    <property type="match status" value="1"/>
</dbReference>
<gene>
    <name evidence="15" type="ORF">C0W93_12945</name>
</gene>
<protein>
    <recommendedName>
        <fullName evidence="6">Phenylalanine-4-hydroxylase</fullName>
        <ecNumber evidence="5">1.14.16.1</ecNumber>
    </recommendedName>
    <alternativeName>
        <fullName evidence="12">Phe-4-monooxygenase</fullName>
    </alternativeName>
</protein>
<dbReference type="Proteomes" id="UP000240530">
    <property type="component" value="Unassembled WGS sequence"/>
</dbReference>
<name>A0A2T3KTQ5_PHOLD</name>
<sequence length="277" mass="32188">MMHNQSSDPRSTHHYVSKPVNSNGTIDWSDEENAIWHHLVTRQLECIQGKACDEYLAGLSELNLPHDYIPQLKEINRVLLDATGWQCVAVPALISFDRFFSLLSRKQFPVATFIRTRADIDYLQEPDFFHEIFGHCAMLTNPYFAQFTHFYGKLGAKATPEERVYLARLYWFTVEFGLLNQNGKYQIYGGGILSSPQETVYAATSEIPQRVEFDPVEVMRTPYRIDILQPKYFVLQNMEQLYQVTNQDIFALVAEAQRRGLRAPMFENKEIVNDEFR</sequence>
<keyword evidence="10 15" id="KW-0503">Monooxygenase</keyword>
<evidence type="ECO:0000256" key="1">
    <source>
        <dbReference type="ARBA" id="ARBA00001060"/>
    </source>
</evidence>
<dbReference type="InterPro" id="IPR018301">
    <property type="entry name" value="ArAA_hydroxylase_Fe/CU_BS"/>
</dbReference>
<dbReference type="NCBIfam" id="NF008877">
    <property type="entry name" value="PRK11913.1-2"/>
    <property type="match status" value="1"/>
</dbReference>
<evidence type="ECO:0000256" key="8">
    <source>
        <dbReference type="ARBA" id="ARBA00023002"/>
    </source>
</evidence>
<keyword evidence="8" id="KW-0560">Oxidoreductase</keyword>
<dbReference type="NCBIfam" id="TIGR01267">
    <property type="entry name" value="Phe4hydrox_mono"/>
    <property type="match status" value="1"/>
</dbReference>
<dbReference type="UniPathway" id="UPA00139">
    <property type="reaction ID" value="UER00337"/>
</dbReference>
<dbReference type="GO" id="GO:0006559">
    <property type="term" value="P:L-phenylalanine catabolic process"/>
    <property type="evidence" value="ECO:0007669"/>
    <property type="project" value="UniProtKB-UniPathway"/>
</dbReference>
<evidence type="ECO:0000256" key="12">
    <source>
        <dbReference type="ARBA" id="ARBA00029922"/>
    </source>
</evidence>
<feature type="domain" description="Biopterin-dependent aromatic amino acid hydroxylase family profile" evidence="14">
    <location>
        <begin position="1"/>
        <end position="277"/>
    </location>
</feature>
<comment type="similarity">
    <text evidence="4">Belongs to the biopterin-dependent aromatic amino acid hydroxylase family.</text>
</comment>
<evidence type="ECO:0000256" key="11">
    <source>
        <dbReference type="ARBA" id="ARBA00023232"/>
    </source>
</evidence>
<comment type="cofactor">
    <cofactor evidence="2 13">
        <name>Fe(2+)</name>
        <dbReference type="ChEBI" id="CHEBI:29033"/>
    </cofactor>
</comment>
<dbReference type="InterPro" id="IPR036951">
    <property type="entry name" value="ArAA_hydroxylase_sf"/>
</dbReference>
<feature type="binding site" evidence="13">
    <location>
        <position position="135"/>
    </location>
    <ligand>
        <name>Fe cation</name>
        <dbReference type="ChEBI" id="CHEBI:24875"/>
    </ligand>
</feature>
<keyword evidence="7 13" id="KW-0479">Metal-binding</keyword>
<evidence type="ECO:0000256" key="7">
    <source>
        <dbReference type="ARBA" id="ARBA00022723"/>
    </source>
</evidence>
<comment type="catalytic activity">
    <reaction evidence="1">
        <text>(6R)-L-erythro-5,6,7,8-tetrahydrobiopterin + L-phenylalanine + O2 = (4aS,6R)-4a-hydroxy-L-erythro-5,6,7,8-tetrahydrobiopterin + L-tyrosine</text>
        <dbReference type="Rhea" id="RHEA:20273"/>
        <dbReference type="ChEBI" id="CHEBI:15379"/>
        <dbReference type="ChEBI" id="CHEBI:15642"/>
        <dbReference type="ChEBI" id="CHEBI:58095"/>
        <dbReference type="ChEBI" id="CHEBI:58315"/>
        <dbReference type="ChEBI" id="CHEBI:59560"/>
        <dbReference type="EC" id="1.14.16.1"/>
    </reaction>
</comment>
<evidence type="ECO:0000313" key="16">
    <source>
        <dbReference type="Proteomes" id="UP000240530"/>
    </source>
</evidence>
<dbReference type="Pfam" id="PF00351">
    <property type="entry name" value="Biopterin_H"/>
    <property type="match status" value="1"/>
</dbReference>
<dbReference type="Gene3D" id="1.10.800.10">
    <property type="entry name" value="Aromatic amino acid hydroxylase"/>
    <property type="match status" value="1"/>
</dbReference>
<dbReference type="PRINTS" id="PR00372">
    <property type="entry name" value="FYWHYDRXLASE"/>
</dbReference>
<dbReference type="PROSITE" id="PS00367">
    <property type="entry name" value="BH4_AAA_HYDROXYL_1"/>
    <property type="match status" value="1"/>
</dbReference>
<evidence type="ECO:0000256" key="10">
    <source>
        <dbReference type="ARBA" id="ARBA00023033"/>
    </source>
</evidence>
<organism evidence="15 16">
    <name type="scientific">Photobacterium leiognathi subsp. mandapamensis</name>
    <name type="common">Photobacterium mandapamensis</name>
    <dbReference type="NCBI Taxonomy" id="48408"/>
    <lineage>
        <taxon>Bacteria</taxon>
        <taxon>Pseudomonadati</taxon>
        <taxon>Pseudomonadota</taxon>
        <taxon>Gammaproteobacteria</taxon>
        <taxon>Vibrionales</taxon>
        <taxon>Vibrionaceae</taxon>
        <taxon>Photobacterium</taxon>
    </lineage>
</organism>
<dbReference type="GO" id="GO:0004505">
    <property type="term" value="F:phenylalanine 4-monooxygenase activity"/>
    <property type="evidence" value="ECO:0007669"/>
    <property type="project" value="UniProtKB-EC"/>
</dbReference>
<evidence type="ECO:0000256" key="6">
    <source>
        <dbReference type="ARBA" id="ARBA00020276"/>
    </source>
</evidence>
<reference evidence="15 16" key="1">
    <citation type="submission" date="2018-03" db="EMBL/GenBank/DDBJ databases">
        <title>Whole genome sequencing of Histamine producing bacteria.</title>
        <authorList>
            <person name="Butler K."/>
        </authorList>
    </citation>
    <scope>NUCLEOTIDE SEQUENCE [LARGE SCALE GENOMIC DNA]</scope>
    <source>
        <strain evidence="15 16">Res.4.1</strain>
    </source>
</reference>
<comment type="pathway">
    <text evidence="3">Amino-acid degradation; L-phenylalanine degradation; acetoacetate and fumarate from L-phenylalanine: step 1/6.</text>
</comment>
<feature type="binding site" evidence="13">
    <location>
        <position position="175"/>
    </location>
    <ligand>
        <name>Fe cation</name>
        <dbReference type="ChEBI" id="CHEBI:24875"/>
    </ligand>
</feature>
<evidence type="ECO:0000256" key="5">
    <source>
        <dbReference type="ARBA" id="ARBA00011995"/>
    </source>
</evidence>
<dbReference type="EMBL" id="PYNS01000014">
    <property type="protein sequence ID" value="PSV10055.1"/>
    <property type="molecule type" value="Genomic_DNA"/>
</dbReference>
<dbReference type="AlphaFoldDB" id="A0A2T3KTQ5"/>
<keyword evidence="11" id="KW-0585">Phenylalanine catabolism</keyword>
<keyword evidence="9 13" id="KW-0408">Iron</keyword>
<dbReference type="InterPro" id="IPR036329">
    <property type="entry name" value="Aro-AA_hydroxylase_C_sf"/>
</dbReference>
<proteinExistence type="inferred from homology"/>
<comment type="caution">
    <text evidence="15">The sequence shown here is derived from an EMBL/GenBank/DDBJ whole genome shotgun (WGS) entry which is preliminary data.</text>
</comment>
<dbReference type="GO" id="GO:0005506">
    <property type="term" value="F:iron ion binding"/>
    <property type="evidence" value="ECO:0007669"/>
    <property type="project" value="InterPro"/>
</dbReference>
<evidence type="ECO:0000313" key="15">
    <source>
        <dbReference type="EMBL" id="PSV10055.1"/>
    </source>
</evidence>